<keyword evidence="2 5" id="KW-0560">Oxidoreductase</keyword>
<dbReference type="Pfam" id="PF04205">
    <property type="entry name" value="FMN_bind"/>
    <property type="match status" value="1"/>
</dbReference>
<dbReference type="PANTHER" id="PTHR43673:SF10">
    <property type="entry name" value="NADH DEHYDROGENASE_NAD(P)H NITROREDUCTASE XCC3605-RELATED"/>
    <property type="match status" value="1"/>
</dbReference>
<evidence type="ECO:0000256" key="3">
    <source>
        <dbReference type="SAM" id="Phobius"/>
    </source>
</evidence>
<dbReference type="Gene3D" id="3.90.1010.20">
    <property type="match status" value="1"/>
</dbReference>
<dbReference type="RefSeq" id="WP_029427280.1">
    <property type="nucleotide sequence ID" value="NZ_CP012801.1"/>
</dbReference>
<dbReference type="PANTHER" id="PTHR43673">
    <property type="entry name" value="NAD(P)H NITROREDUCTASE YDGI-RELATED"/>
    <property type="match status" value="1"/>
</dbReference>
<keyword evidence="3" id="KW-0812">Transmembrane</keyword>
<dbReference type="SMART" id="SM00900">
    <property type="entry name" value="FMN_bind"/>
    <property type="match status" value="1"/>
</dbReference>
<dbReference type="KEGG" id="bcel:BcellWH2_03873"/>
<dbReference type="Gene3D" id="3.40.109.10">
    <property type="entry name" value="NADH Oxidase"/>
    <property type="match status" value="1"/>
</dbReference>
<feature type="transmembrane region" description="Helical" evidence="3">
    <location>
        <begin position="199"/>
        <end position="217"/>
    </location>
</feature>
<evidence type="ECO:0000259" key="4">
    <source>
        <dbReference type="SMART" id="SM00900"/>
    </source>
</evidence>
<dbReference type="Proteomes" id="UP000061809">
    <property type="component" value="Chromosome"/>
</dbReference>
<dbReference type="CDD" id="cd02150">
    <property type="entry name" value="nitroreductase"/>
    <property type="match status" value="1"/>
</dbReference>
<keyword evidence="3" id="KW-1133">Transmembrane helix</keyword>
<dbReference type="GO" id="GO:0016491">
    <property type="term" value="F:oxidoreductase activity"/>
    <property type="evidence" value="ECO:0007669"/>
    <property type="project" value="UniProtKB-KW"/>
</dbReference>
<dbReference type="EMBL" id="CP012801">
    <property type="protein sequence ID" value="ALJ61095.1"/>
    <property type="molecule type" value="Genomic_DNA"/>
</dbReference>
<organism evidence="5 6">
    <name type="scientific">Bacteroides cellulosilyticus</name>
    <dbReference type="NCBI Taxonomy" id="246787"/>
    <lineage>
        <taxon>Bacteria</taxon>
        <taxon>Pseudomonadati</taxon>
        <taxon>Bacteroidota</taxon>
        <taxon>Bacteroidia</taxon>
        <taxon>Bacteroidales</taxon>
        <taxon>Bacteroidaceae</taxon>
        <taxon>Bacteroides</taxon>
    </lineage>
</organism>
<gene>
    <name evidence="5" type="primary">albA</name>
    <name evidence="5" type="ORF">BcellWH2_03873</name>
</gene>
<accession>A0A0P0GAM0</accession>
<evidence type="ECO:0000313" key="5">
    <source>
        <dbReference type="EMBL" id="ALJ61095.1"/>
    </source>
</evidence>
<dbReference type="AlphaFoldDB" id="A0A0P0GAM0"/>
<name>A0A0P0GAM0_9BACE</name>
<dbReference type="SUPFAM" id="SSF55469">
    <property type="entry name" value="FMN-dependent nitroreductase-like"/>
    <property type="match status" value="1"/>
</dbReference>
<feature type="transmembrane region" description="Helical" evidence="3">
    <location>
        <begin position="168"/>
        <end position="187"/>
    </location>
</feature>
<dbReference type="PATRIC" id="fig|246787.4.peg.4010"/>
<feature type="domain" description="FMN-binding" evidence="4">
    <location>
        <begin position="72"/>
        <end position="152"/>
    </location>
</feature>
<proteinExistence type="inferred from homology"/>
<dbReference type="InterPro" id="IPR029479">
    <property type="entry name" value="Nitroreductase"/>
</dbReference>
<reference evidence="5 6" key="1">
    <citation type="journal article" date="2015" name="Science">
        <title>Genetic determinants of in vivo fitness and diet responsiveness in multiple human gut Bacteroides.</title>
        <authorList>
            <person name="Wu M."/>
            <person name="McNulty N.P."/>
            <person name="Rodionov D.A."/>
            <person name="Khoroshkin M.S."/>
            <person name="Griffin N.W."/>
            <person name="Cheng J."/>
            <person name="Latreille P."/>
            <person name="Kerstetter R.A."/>
            <person name="Terrapon N."/>
            <person name="Henrissat B."/>
            <person name="Osterman A.L."/>
            <person name="Gordon J.I."/>
        </authorList>
    </citation>
    <scope>NUCLEOTIDE SEQUENCE [LARGE SCALE GENOMIC DNA]</scope>
    <source>
        <strain evidence="5 6">WH2</strain>
    </source>
</reference>
<dbReference type="EC" id="1.3.3.13" evidence="5"/>
<comment type="similarity">
    <text evidence="1">Belongs to the nitroreductase family.</text>
</comment>
<dbReference type="GO" id="GO:0016020">
    <property type="term" value="C:membrane"/>
    <property type="evidence" value="ECO:0007669"/>
    <property type="project" value="InterPro"/>
</dbReference>
<evidence type="ECO:0000313" key="6">
    <source>
        <dbReference type="Proteomes" id="UP000061809"/>
    </source>
</evidence>
<dbReference type="InterPro" id="IPR000415">
    <property type="entry name" value="Nitroreductase-like"/>
</dbReference>
<sequence>MKTLKAQVIISLITCFFLVLAVTICKGNKFGNILSESENTTESQTGTSGILRHTDDGVQIISTRQLTKDINGYGGNVPLEIYIKENRILKVVALENSETPSYFAKVRNSGLLQQWSNLSPEEAIHKEVDGISGATESSAAIIQSVHKAMEYAKEHSADKPTSAFSFDWILFLGLLAGIALCTLIISYLSKRPKEQTMHYALNTFNLALVIVVTALSIQPKPNQLNKMEEPSMKQDNKLSVLDNIHARTSIRSYQPKEVEDEKIEQLLRAAMAAPTATNRQPWAFIVIRDKETMNELGSTLPYAKMVKDAPLAIAVCGDLTKAISGAGIEYWVQDASAASENLLLAAQALGLGAVWTGVYPIDERVKEVQKILQLPEQIVPLNVIPIGYPAENPLPKDKWKPENVHYDRWTEPDKK</sequence>
<evidence type="ECO:0000256" key="2">
    <source>
        <dbReference type="ARBA" id="ARBA00023002"/>
    </source>
</evidence>
<dbReference type="InterPro" id="IPR007329">
    <property type="entry name" value="FMN-bd"/>
</dbReference>
<keyword evidence="3" id="KW-0472">Membrane</keyword>
<evidence type="ECO:0000256" key="1">
    <source>
        <dbReference type="ARBA" id="ARBA00007118"/>
    </source>
</evidence>
<protein>
    <submittedName>
        <fullName evidence="5">Albonoursin synthase</fullName>
        <ecNumber evidence="5">1.3.3.13</ecNumber>
    </submittedName>
</protein>
<dbReference type="GO" id="GO:0010181">
    <property type="term" value="F:FMN binding"/>
    <property type="evidence" value="ECO:0007669"/>
    <property type="project" value="InterPro"/>
</dbReference>
<dbReference type="Pfam" id="PF00881">
    <property type="entry name" value="Nitroreductase"/>
    <property type="match status" value="2"/>
</dbReference>